<dbReference type="OrthoDB" id="7486164at2759"/>
<evidence type="ECO:0000313" key="2">
    <source>
        <dbReference type="Proteomes" id="UP000000305"/>
    </source>
</evidence>
<dbReference type="Proteomes" id="UP000000305">
    <property type="component" value="Unassembled WGS sequence"/>
</dbReference>
<reference evidence="1 2" key="1">
    <citation type="journal article" date="2011" name="Science">
        <title>The ecoresponsive genome of Daphnia pulex.</title>
        <authorList>
            <person name="Colbourne J.K."/>
            <person name="Pfrender M.E."/>
            <person name="Gilbert D."/>
            <person name="Thomas W.K."/>
            <person name="Tucker A."/>
            <person name="Oakley T.H."/>
            <person name="Tokishita S."/>
            <person name="Aerts A."/>
            <person name="Arnold G.J."/>
            <person name="Basu M.K."/>
            <person name="Bauer D.J."/>
            <person name="Caceres C.E."/>
            <person name="Carmel L."/>
            <person name="Casola C."/>
            <person name="Choi J.H."/>
            <person name="Detter J.C."/>
            <person name="Dong Q."/>
            <person name="Dusheyko S."/>
            <person name="Eads B.D."/>
            <person name="Frohlich T."/>
            <person name="Geiler-Samerotte K.A."/>
            <person name="Gerlach D."/>
            <person name="Hatcher P."/>
            <person name="Jogdeo S."/>
            <person name="Krijgsveld J."/>
            <person name="Kriventseva E.V."/>
            <person name="Kultz D."/>
            <person name="Laforsch C."/>
            <person name="Lindquist E."/>
            <person name="Lopez J."/>
            <person name="Manak J.R."/>
            <person name="Muller J."/>
            <person name="Pangilinan J."/>
            <person name="Patwardhan R.P."/>
            <person name="Pitluck S."/>
            <person name="Pritham E.J."/>
            <person name="Rechtsteiner A."/>
            <person name="Rho M."/>
            <person name="Rogozin I.B."/>
            <person name="Sakarya O."/>
            <person name="Salamov A."/>
            <person name="Schaack S."/>
            <person name="Shapiro H."/>
            <person name="Shiga Y."/>
            <person name="Skalitzky C."/>
            <person name="Smith Z."/>
            <person name="Souvorov A."/>
            <person name="Sung W."/>
            <person name="Tang Z."/>
            <person name="Tsuchiya D."/>
            <person name="Tu H."/>
            <person name="Vos H."/>
            <person name="Wang M."/>
            <person name="Wolf Y.I."/>
            <person name="Yamagata H."/>
            <person name="Yamada T."/>
            <person name="Ye Y."/>
            <person name="Shaw J.R."/>
            <person name="Andrews J."/>
            <person name="Crease T.J."/>
            <person name="Tang H."/>
            <person name="Lucas S.M."/>
            <person name="Robertson H.M."/>
            <person name="Bork P."/>
            <person name="Koonin E.V."/>
            <person name="Zdobnov E.M."/>
            <person name="Grigoriev I.V."/>
            <person name="Lynch M."/>
            <person name="Boore J.L."/>
        </authorList>
    </citation>
    <scope>NUCLEOTIDE SEQUENCE [LARGE SCALE GENOMIC DNA]</scope>
</reference>
<keyword evidence="2" id="KW-1185">Reference proteome</keyword>
<gene>
    <name evidence="1" type="ORF">DAPPUDRAFT_277799</name>
</gene>
<evidence type="ECO:0000313" key="1">
    <source>
        <dbReference type="EMBL" id="EFX60384.1"/>
    </source>
</evidence>
<feature type="non-terminal residue" evidence="1">
    <location>
        <position position="273"/>
    </location>
</feature>
<proteinExistence type="predicted"/>
<evidence type="ECO:0008006" key="3">
    <source>
        <dbReference type="Google" id="ProtNLM"/>
    </source>
</evidence>
<sequence>MTLFSCFVSGILGQRRIGRVFMEANICNASKTPLAVKGVYNLPITIKGRTITHPFYVVKGLSDPFILGADFIHENKLGYCPEKREIFWSSRKWTKGIASLTSACVLPAFSVTSVKVNLLSEEGGRPDAFKPILVQIKSMDNPLLAGGPGLITPNEQGQATVEIRNCGPEFYELKRGQIIGTLENAEEYEIKPMNPDLVNSIINKQTPENVPITPEMNRFIEENAQINVPDKYRAKYLNLMKKHHSVFSRDKTDLGRSDLIQHEIHLKSEEPIY</sequence>
<dbReference type="AlphaFoldDB" id="E9I6J6"/>
<name>E9I6J6_DAPPU</name>
<dbReference type="KEGG" id="dpx:DAPPUDRAFT_277799"/>
<dbReference type="CDD" id="cd00303">
    <property type="entry name" value="retropepsin_like"/>
    <property type="match status" value="1"/>
</dbReference>
<accession>E9I6J6</accession>
<dbReference type="EMBL" id="GL736527">
    <property type="protein sequence ID" value="EFX60384.1"/>
    <property type="molecule type" value="Genomic_DNA"/>
</dbReference>
<organism evidence="1 2">
    <name type="scientific">Daphnia pulex</name>
    <name type="common">Water flea</name>
    <dbReference type="NCBI Taxonomy" id="6669"/>
    <lineage>
        <taxon>Eukaryota</taxon>
        <taxon>Metazoa</taxon>
        <taxon>Ecdysozoa</taxon>
        <taxon>Arthropoda</taxon>
        <taxon>Crustacea</taxon>
        <taxon>Branchiopoda</taxon>
        <taxon>Diplostraca</taxon>
        <taxon>Cladocera</taxon>
        <taxon>Anomopoda</taxon>
        <taxon>Daphniidae</taxon>
        <taxon>Daphnia</taxon>
    </lineage>
</organism>
<dbReference type="InParanoid" id="E9I6J6"/>
<dbReference type="Gene3D" id="2.40.70.10">
    <property type="entry name" value="Acid Proteases"/>
    <property type="match status" value="1"/>
</dbReference>
<protein>
    <recommendedName>
        <fullName evidence="3">Peptidase A2 domain-containing protein</fullName>
    </recommendedName>
</protein>
<dbReference type="HOGENOM" id="CLU_1021457_0_0_1"/>
<dbReference type="InterPro" id="IPR021109">
    <property type="entry name" value="Peptidase_aspartic_dom_sf"/>
</dbReference>